<dbReference type="PANTHER" id="PTHR47074:SF11">
    <property type="entry name" value="REVERSE TRANSCRIPTASE-LIKE PROTEIN"/>
    <property type="match status" value="1"/>
</dbReference>
<gene>
    <name evidence="2" type="ORF">LWI29_005542</name>
</gene>
<reference evidence="2" key="1">
    <citation type="journal article" date="2022" name="Plant J.">
        <title>Strategies of tolerance reflected in two North American maple genomes.</title>
        <authorList>
            <person name="McEvoy S.L."/>
            <person name="Sezen U.U."/>
            <person name="Trouern-Trend A."/>
            <person name="McMahon S.M."/>
            <person name="Schaberg P.G."/>
            <person name="Yang J."/>
            <person name="Wegrzyn J.L."/>
            <person name="Swenson N.G."/>
        </authorList>
    </citation>
    <scope>NUCLEOTIDE SEQUENCE</scope>
    <source>
        <strain evidence="2">NS2018</strain>
    </source>
</reference>
<organism evidence="2 3">
    <name type="scientific">Acer saccharum</name>
    <name type="common">Sugar maple</name>
    <dbReference type="NCBI Taxonomy" id="4024"/>
    <lineage>
        <taxon>Eukaryota</taxon>
        <taxon>Viridiplantae</taxon>
        <taxon>Streptophyta</taxon>
        <taxon>Embryophyta</taxon>
        <taxon>Tracheophyta</taxon>
        <taxon>Spermatophyta</taxon>
        <taxon>Magnoliopsida</taxon>
        <taxon>eudicotyledons</taxon>
        <taxon>Gunneridae</taxon>
        <taxon>Pentapetalae</taxon>
        <taxon>rosids</taxon>
        <taxon>malvids</taxon>
        <taxon>Sapindales</taxon>
        <taxon>Sapindaceae</taxon>
        <taxon>Hippocastanoideae</taxon>
        <taxon>Acereae</taxon>
        <taxon>Acer</taxon>
    </lineage>
</organism>
<dbReference type="AlphaFoldDB" id="A0AA39S2V5"/>
<dbReference type="Proteomes" id="UP001168877">
    <property type="component" value="Unassembled WGS sequence"/>
</dbReference>
<dbReference type="CDD" id="cd06222">
    <property type="entry name" value="RNase_H_like"/>
    <property type="match status" value="1"/>
</dbReference>
<proteinExistence type="predicted"/>
<dbReference type="InterPro" id="IPR002156">
    <property type="entry name" value="RNaseH_domain"/>
</dbReference>
<dbReference type="PANTHER" id="PTHR47074">
    <property type="entry name" value="BNAC02G40300D PROTEIN"/>
    <property type="match status" value="1"/>
</dbReference>
<dbReference type="Gene3D" id="3.30.420.10">
    <property type="entry name" value="Ribonuclease H-like superfamily/Ribonuclease H"/>
    <property type="match status" value="1"/>
</dbReference>
<dbReference type="InterPro" id="IPR036397">
    <property type="entry name" value="RNaseH_sf"/>
</dbReference>
<keyword evidence="3" id="KW-1185">Reference proteome</keyword>
<dbReference type="GO" id="GO:0004523">
    <property type="term" value="F:RNA-DNA hybrid ribonuclease activity"/>
    <property type="evidence" value="ECO:0007669"/>
    <property type="project" value="InterPro"/>
</dbReference>
<sequence length="153" mass="16810">MYKANCGAAIDRLKGKIGFGIVIRNCKGEVMASCAQSVMANLSLKSAKQAMCKSILFSCDCGLASCSFEMDEACIVKWIVNGDYKESENGLILDDIDSLVSDLGEVIFNHTDRRANRVAQGLATFALMSNEDTFWMEDFLICVRDKVLADMPN</sequence>
<accession>A0AA39S2V5</accession>
<dbReference type="Pfam" id="PF13456">
    <property type="entry name" value="RVT_3"/>
    <property type="match status" value="1"/>
</dbReference>
<dbReference type="InterPro" id="IPR052929">
    <property type="entry name" value="RNase_H-like_EbsB-rel"/>
</dbReference>
<evidence type="ECO:0000259" key="1">
    <source>
        <dbReference type="Pfam" id="PF13456"/>
    </source>
</evidence>
<feature type="domain" description="RNase H type-1" evidence="1">
    <location>
        <begin position="11"/>
        <end position="126"/>
    </location>
</feature>
<evidence type="ECO:0000313" key="2">
    <source>
        <dbReference type="EMBL" id="KAK0583954.1"/>
    </source>
</evidence>
<evidence type="ECO:0000313" key="3">
    <source>
        <dbReference type="Proteomes" id="UP001168877"/>
    </source>
</evidence>
<comment type="caution">
    <text evidence="2">The sequence shown here is derived from an EMBL/GenBank/DDBJ whole genome shotgun (WGS) entry which is preliminary data.</text>
</comment>
<reference evidence="2" key="2">
    <citation type="submission" date="2023-06" db="EMBL/GenBank/DDBJ databases">
        <authorList>
            <person name="Swenson N.G."/>
            <person name="Wegrzyn J.L."/>
            <person name="Mcevoy S.L."/>
        </authorList>
    </citation>
    <scope>NUCLEOTIDE SEQUENCE</scope>
    <source>
        <strain evidence="2">NS2018</strain>
        <tissue evidence="2">Leaf</tissue>
    </source>
</reference>
<name>A0AA39S2V5_ACESA</name>
<protein>
    <recommendedName>
        <fullName evidence="1">RNase H type-1 domain-containing protein</fullName>
    </recommendedName>
</protein>
<dbReference type="EMBL" id="JAUESC010000383">
    <property type="protein sequence ID" value="KAK0583954.1"/>
    <property type="molecule type" value="Genomic_DNA"/>
</dbReference>
<dbReference type="GO" id="GO:0003676">
    <property type="term" value="F:nucleic acid binding"/>
    <property type="evidence" value="ECO:0007669"/>
    <property type="project" value="InterPro"/>
</dbReference>
<dbReference type="InterPro" id="IPR044730">
    <property type="entry name" value="RNase_H-like_dom_plant"/>
</dbReference>